<evidence type="ECO:0000313" key="1">
    <source>
        <dbReference type="EMBL" id="OYR25384.1"/>
    </source>
</evidence>
<protein>
    <submittedName>
        <fullName evidence="1">Uncharacterized protein</fullName>
    </submittedName>
</protein>
<dbReference type="Proteomes" id="UP000216188">
    <property type="component" value="Unassembled WGS sequence"/>
</dbReference>
<name>A0A256GE05_9HYPH</name>
<comment type="caution">
    <text evidence="1">The sequence shown here is derived from an EMBL/GenBank/DDBJ whole genome shotgun (WGS) entry which is preliminary data.</text>
</comment>
<accession>A0A256GE05</accession>
<dbReference type="EMBL" id="NNRM01000022">
    <property type="protein sequence ID" value="OYR25384.1"/>
    <property type="molecule type" value="Genomic_DNA"/>
</dbReference>
<evidence type="ECO:0000313" key="2">
    <source>
        <dbReference type="Proteomes" id="UP000216188"/>
    </source>
</evidence>
<dbReference type="AlphaFoldDB" id="A0A256GE05"/>
<sequence length="41" mass="4572">MIFIQSNKKFQGCGLPQPFLLVGSTAEKKKSPVYSTDCRHS</sequence>
<proteinExistence type="predicted"/>
<organism evidence="1 2">
    <name type="scientific">Brucella pseudogrignonensis</name>
    <dbReference type="NCBI Taxonomy" id="419475"/>
    <lineage>
        <taxon>Bacteria</taxon>
        <taxon>Pseudomonadati</taxon>
        <taxon>Pseudomonadota</taxon>
        <taxon>Alphaproteobacteria</taxon>
        <taxon>Hyphomicrobiales</taxon>
        <taxon>Brucellaceae</taxon>
        <taxon>Brucella/Ochrobactrum group</taxon>
        <taxon>Brucella</taxon>
    </lineage>
</organism>
<gene>
    <name evidence="1" type="ORF">CEV34_3014</name>
</gene>
<keyword evidence="2" id="KW-1185">Reference proteome</keyword>
<reference evidence="1 2" key="1">
    <citation type="submission" date="2017-07" db="EMBL/GenBank/DDBJ databases">
        <title>Phylogenetic study on the rhizospheric bacterium Ochrobactrum sp. A44.</title>
        <authorList>
            <person name="Krzyzanowska D.M."/>
            <person name="Ossowicki A."/>
            <person name="Rajewska M."/>
            <person name="Maciag T."/>
            <person name="Kaczynski Z."/>
            <person name="Czerwicka M."/>
            <person name="Jafra S."/>
        </authorList>
    </citation>
    <scope>NUCLEOTIDE SEQUENCE [LARGE SCALE GENOMIC DNA]</scope>
    <source>
        <strain evidence="1 2">CCUG 30717</strain>
    </source>
</reference>